<sequence>MSKEIKLRIVLQNLVEGVMYGLQKGKGADYDTEQAQLGKRTDSTFDFAIQVTQANGQGVPLRGHLSKAWPGIALFTLTLAAMPDKLEHPGAAA</sequence>
<gene>
    <name evidence="1" type="ORF">F0145_17400</name>
</gene>
<dbReference type="EMBL" id="VWSF01000015">
    <property type="protein sequence ID" value="KAA5542919.1"/>
    <property type="molecule type" value="Genomic_DNA"/>
</dbReference>
<accession>A0A5M6DAA9</accession>
<evidence type="ECO:0000313" key="2">
    <source>
        <dbReference type="Proteomes" id="UP000323426"/>
    </source>
</evidence>
<name>A0A5M6DAA9_9BACT</name>
<proteinExistence type="predicted"/>
<dbReference type="Pfam" id="PF19452">
    <property type="entry name" value="DUF5990"/>
    <property type="match status" value="1"/>
</dbReference>
<evidence type="ECO:0000313" key="1">
    <source>
        <dbReference type="EMBL" id="KAA5542919.1"/>
    </source>
</evidence>
<dbReference type="AlphaFoldDB" id="A0A5M6DAA9"/>
<dbReference type="InterPro" id="IPR046032">
    <property type="entry name" value="DUF5990"/>
</dbReference>
<comment type="caution">
    <text evidence="1">The sequence shown here is derived from an EMBL/GenBank/DDBJ whole genome shotgun (WGS) entry which is preliminary data.</text>
</comment>
<reference evidence="1 2" key="1">
    <citation type="submission" date="2019-09" db="EMBL/GenBank/DDBJ databases">
        <title>Genome sequence and assembly of Adhaeribacter sp.</title>
        <authorList>
            <person name="Chhetri G."/>
        </authorList>
    </citation>
    <scope>NUCLEOTIDE SEQUENCE [LARGE SCALE GENOMIC DNA]</scope>
    <source>
        <strain evidence="1 2">DK36</strain>
    </source>
</reference>
<organism evidence="1 2">
    <name type="scientific">Adhaeribacter rhizoryzae</name>
    <dbReference type="NCBI Taxonomy" id="2607907"/>
    <lineage>
        <taxon>Bacteria</taxon>
        <taxon>Pseudomonadati</taxon>
        <taxon>Bacteroidota</taxon>
        <taxon>Cytophagia</taxon>
        <taxon>Cytophagales</taxon>
        <taxon>Hymenobacteraceae</taxon>
        <taxon>Adhaeribacter</taxon>
    </lineage>
</organism>
<dbReference type="Proteomes" id="UP000323426">
    <property type="component" value="Unassembled WGS sequence"/>
</dbReference>
<protein>
    <submittedName>
        <fullName evidence="1">Uncharacterized protein</fullName>
    </submittedName>
</protein>
<keyword evidence="2" id="KW-1185">Reference proteome</keyword>